<evidence type="ECO:0000313" key="2">
    <source>
        <dbReference type="EMBL" id="ALJ27747.1"/>
    </source>
</evidence>
<dbReference type="PROSITE" id="PS51186">
    <property type="entry name" value="GNAT"/>
    <property type="match status" value="1"/>
</dbReference>
<proteinExistence type="predicted"/>
<dbReference type="Proteomes" id="UP000061010">
    <property type="component" value="Chromosome"/>
</dbReference>
<dbReference type="PANTHER" id="PTHR43451:SF1">
    <property type="entry name" value="ACETYLTRANSFERASE"/>
    <property type="match status" value="1"/>
</dbReference>
<dbReference type="SUPFAM" id="SSF55729">
    <property type="entry name" value="Acyl-CoA N-acyltransferases (Nat)"/>
    <property type="match status" value="1"/>
</dbReference>
<dbReference type="AlphaFoldDB" id="A0A0S1AYB6"/>
<reference evidence="2 3" key="1">
    <citation type="journal article" date="2015" name="Genome Announc.">
        <title>Complete Genome Sequencing of Stenotrophomonas acidaminiphila ZAC14D2_NAIMI4_2, a Multidrug-Resistant Strain Isolated from Sediments of a Polluted River in Mexico, Uncovers New Antibiotic Resistance Genes and a Novel Class-II Lasso Peptide Biosynthesis Gene Cluster.</title>
        <authorList>
            <person name="Vinuesa P."/>
            <person name="Ochoa-Sanchez L.E."/>
        </authorList>
    </citation>
    <scope>NUCLEOTIDE SEQUENCE [LARGE SCALE GENOMIC DNA]</scope>
    <source>
        <strain evidence="2 3">ZAC14D2_NAIMI4_2</strain>
    </source>
</reference>
<dbReference type="InterPro" id="IPR016181">
    <property type="entry name" value="Acyl_CoA_acyltransferase"/>
</dbReference>
<dbReference type="PANTHER" id="PTHR43451">
    <property type="entry name" value="ACETYLTRANSFERASE (GNAT) FAMILY PROTEIN"/>
    <property type="match status" value="1"/>
</dbReference>
<sequence>MPARITVRDGHAGDAAALCGLVTPLARHLLDAGPGTAPGTHPLLATFTAESFVQRLLSPQFAHYVAEQDNRLCGMIALRDGSHAQHLFVHDDTRRRGIARQLWEHALRLHGDRAYTVNSSETAVPVYIRFGFIGSSPAQTANGVRFVPMQRRVR</sequence>
<accession>A0A0S1AYB6</accession>
<evidence type="ECO:0000259" key="1">
    <source>
        <dbReference type="PROSITE" id="PS51186"/>
    </source>
</evidence>
<protein>
    <submittedName>
        <fullName evidence="2">Acetyltransferase (GNAT) family protein</fullName>
    </submittedName>
</protein>
<dbReference type="InterPro" id="IPR000182">
    <property type="entry name" value="GNAT_dom"/>
</dbReference>
<dbReference type="PATRIC" id="fig|128780.6.peg.1356"/>
<dbReference type="EMBL" id="CP012900">
    <property type="protein sequence ID" value="ALJ27747.1"/>
    <property type="molecule type" value="Genomic_DNA"/>
</dbReference>
<dbReference type="Gene3D" id="3.40.630.30">
    <property type="match status" value="1"/>
</dbReference>
<dbReference type="KEGG" id="sacz:AOT14_13440"/>
<keyword evidence="2" id="KW-0808">Transferase</keyword>
<dbReference type="CDD" id="cd04301">
    <property type="entry name" value="NAT_SF"/>
    <property type="match status" value="1"/>
</dbReference>
<name>A0A0S1AYB6_9GAMM</name>
<feature type="domain" description="N-acetyltransferase" evidence="1">
    <location>
        <begin position="5"/>
        <end position="154"/>
    </location>
</feature>
<dbReference type="GO" id="GO:0016747">
    <property type="term" value="F:acyltransferase activity, transferring groups other than amino-acyl groups"/>
    <property type="evidence" value="ECO:0007669"/>
    <property type="project" value="InterPro"/>
</dbReference>
<dbReference type="Pfam" id="PF13673">
    <property type="entry name" value="Acetyltransf_10"/>
    <property type="match status" value="1"/>
</dbReference>
<dbReference type="InterPro" id="IPR052564">
    <property type="entry name" value="N-acetyltrans/Recomb-assoc"/>
</dbReference>
<keyword evidence="3" id="KW-1185">Reference proteome</keyword>
<evidence type="ECO:0000313" key="3">
    <source>
        <dbReference type="Proteomes" id="UP000061010"/>
    </source>
</evidence>
<gene>
    <name evidence="2" type="ORF">AOT14_13440</name>
</gene>
<organism evidence="2 3">
    <name type="scientific">Stenotrophomonas acidaminiphila</name>
    <dbReference type="NCBI Taxonomy" id="128780"/>
    <lineage>
        <taxon>Bacteria</taxon>
        <taxon>Pseudomonadati</taxon>
        <taxon>Pseudomonadota</taxon>
        <taxon>Gammaproteobacteria</taxon>
        <taxon>Lysobacterales</taxon>
        <taxon>Lysobacteraceae</taxon>
        <taxon>Stenotrophomonas</taxon>
    </lineage>
</organism>